<dbReference type="SUPFAM" id="SSF53448">
    <property type="entry name" value="Nucleotide-diphospho-sugar transferases"/>
    <property type="match status" value="1"/>
</dbReference>
<dbReference type="AlphaFoldDB" id="A0A3B0XL87"/>
<evidence type="ECO:0000259" key="8">
    <source>
        <dbReference type="Pfam" id="PF12804"/>
    </source>
</evidence>
<keyword evidence="3" id="KW-0479">Metal-binding</keyword>
<dbReference type="InterPro" id="IPR013482">
    <property type="entry name" value="Molybde_CF_guanTrfase"/>
</dbReference>
<evidence type="ECO:0000256" key="4">
    <source>
        <dbReference type="ARBA" id="ARBA00022741"/>
    </source>
</evidence>
<evidence type="ECO:0000256" key="1">
    <source>
        <dbReference type="ARBA" id="ARBA00022490"/>
    </source>
</evidence>
<dbReference type="InterPro" id="IPR029044">
    <property type="entry name" value="Nucleotide-diphossugar_trans"/>
</dbReference>
<evidence type="ECO:0000313" key="9">
    <source>
        <dbReference type="EMBL" id="VAW64953.1"/>
    </source>
</evidence>
<keyword evidence="1" id="KW-0963">Cytoplasm</keyword>
<feature type="domain" description="MobA-like NTP transferase" evidence="8">
    <location>
        <begin position="14"/>
        <end position="167"/>
    </location>
</feature>
<accession>A0A3B0XL87</accession>
<dbReference type="GO" id="GO:0046872">
    <property type="term" value="F:metal ion binding"/>
    <property type="evidence" value="ECO:0007669"/>
    <property type="project" value="UniProtKB-KW"/>
</dbReference>
<reference evidence="9" key="1">
    <citation type="submission" date="2018-06" db="EMBL/GenBank/DDBJ databases">
        <authorList>
            <person name="Zhirakovskaya E."/>
        </authorList>
    </citation>
    <scope>NUCLEOTIDE SEQUENCE</scope>
</reference>
<evidence type="ECO:0000256" key="3">
    <source>
        <dbReference type="ARBA" id="ARBA00022723"/>
    </source>
</evidence>
<dbReference type="EMBL" id="UOFH01000302">
    <property type="protein sequence ID" value="VAW64953.1"/>
    <property type="molecule type" value="Genomic_DNA"/>
</dbReference>
<dbReference type="CDD" id="cd02503">
    <property type="entry name" value="MobA"/>
    <property type="match status" value="1"/>
</dbReference>
<sequence length="199" mass="22620">MKLNNESLNEITLLILAGGRGQRMHGKDKGLMHWQGKPMIEHIIQQINFPADKIIISANRNLSAYKKYTDHVVDDKSSNLNNDYQGPLAGILSAMQACTTPYLFCLPCDAPVLPNDLLNHLWQCLQVQKKTSALCHDGNRLQPLFSLISCQHENLLNDFLQQGRRKVHDFISLIDPAICDFSAQQNHFHNFNRPDDMSQ</sequence>
<dbReference type="Pfam" id="PF12804">
    <property type="entry name" value="NTP_transf_3"/>
    <property type="match status" value="1"/>
</dbReference>
<dbReference type="PANTHER" id="PTHR19136">
    <property type="entry name" value="MOLYBDENUM COFACTOR GUANYLYLTRANSFERASE"/>
    <property type="match status" value="1"/>
</dbReference>
<dbReference type="PANTHER" id="PTHR19136:SF81">
    <property type="entry name" value="MOLYBDENUM COFACTOR GUANYLYLTRANSFERASE"/>
    <property type="match status" value="1"/>
</dbReference>
<keyword evidence="6" id="KW-0342">GTP-binding</keyword>
<dbReference type="NCBIfam" id="TIGR02665">
    <property type="entry name" value="molyb_mobA"/>
    <property type="match status" value="1"/>
</dbReference>
<dbReference type="GO" id="GO:0061603">
    <property type="term" value="F:molybdenum cofactor guanylyltransferase activity"/>
    <property type="evidence" value="ECO:0007669"/>
    <property type="project" value="UniProtKB-EC"/>
</dbReference>
<gene>
    <name evidence="9" type="ORF">MNBD_GAMMA08-1991</name>
</gene>
<evidence type="ECO:0000256" key="7">
    <source>
        <dbReference type="ARBA" id="ARBA00023150"/>
    </source>
</evidence>
<protein>
    <submittedName>
        <fullName evidence="9">Molybdenum cofactor guanylyltransferase</fullName>
        <ecNumber evidence="9">2.7.7.77</ecNumber>
    </submittedName>
</protein>
<dbReference type="HAMAP" id="MF_00316">
    <property type="entry name" value="MobA"/>
    <property type="match status" value="1"/>
</dbReference>
<keyword evidence="5" id="KW-0460">Magnesium</keyword>
<dbReference type="GO" id="GO:1902758">
    <property type="term" value="P:bis(molybdopterin guanine dinucleotide)molybdenum biosynthetic process"/>
    <property type="evidence" value="ECO:0007669"/>
    <property type="project" value="TreeGrafter"/>
</dbReference>
<dbReference type="EC" id="2.7.7.77" evidence="9"/>
<name>A0A3B0XL87_9ZZZZ</name>
<dbReference type="GO" id="GO:0005525">
    <property type="term" value="F:GTP binding"/>
    <property type="evidence" value="ECO:0007669"/>
    <property type="project" value="UniProtKB-KW"/>
</dbReference>
<keyword evidence="4" id="KW-0547">Nucleotide-binding</keyword>
<dbReference type="InterPro" id="IPR025877">
    <property type="entry name" value="MobA-like_NTP_Trfase"/>
</dbReference>
<keyword evidence="9" id="KW-0548">Nucleotidyltransferase</keyword>
<keyword evidence="2 9" id="KW-0808">Transferase</keyword>
<organism evidence="9">
    <name type="scientific">hydrothermal vent metagenome</name>
    <dbReference type="NCBI Taxonomy" id="652676"/>
    <lineage>
        <taxon>unclassified sequences</taxon>
        <taxon>metagenomes</taxon>
        <taxon>ecological metagenomes</taxon>
    </lineage>
</organism>
<evidence type="ECO:0000256" key="2">
    <source>
        <dbReference type="ARBA" id="ARBA00022679"/>
    </source>
</evidence>
<dbReference type="Gene3D" id="3.90.550.10">
    <property type="entry name" value="Spore Coat Polysaccharide Biosynthesis Protein SpsA, Chain A"/>
    <property type="match status" value="1"/>
</dbReference>
<proteinExistence type="inferred from homology"/>
<keyword evidence="7" id="KW-0501">Molybdenum cofactor biosynthesis</keyword>
<evidence type="ECO:0000256" key="5">
    <source>
        <dbReference type="ARBA" id="ARBA00022842"/>
    </source>
</evidence>
<evidence type="ECO:0000256" key="6">
    <source>
        <dbReference type="ARBA" id="ARBA00023134"/>
    </source>
</evidence>